<reference evidence="2" key="1">
    <citation type="submission" date="2012-06" db="EMBL/GenBank/DDBJ databases">
        <title>The complete genome of Flexibacter litoralis DSM 6794.</title>
        <authorList>
            <person name="Lucas S."/>
            <person name="Copeland A."/>
            <person name="Lapidus A."/>
            <person name="Glavina del Rio T."/>
            <person name="Dalin E."/>
            <person name="Tice H."/>
            <person name="Bruce D."/>
            <person name="Goodwin L."/>
            <person name="Pitluck S."/>
            <person name="Peters L."/>
            <person name="Ovchinnikova G."/>
            <person name="Lu M."/>
            <person name="Kyrpides N."/>
            <person name="Mavromatis K."/>
            <person name="Ivanova N."/>
            <person name="Brettin T."/>
            <person name="Detter J.C."/>
            <person name="Han C."/>
            <person name="Larimer F."/>
            <person name="Land M."/>
            <person name="Hauser L."/>
            <person name="Markowitz V."/>
            <person name="Cheng J.-F."/>
            <person name="Hugenholtz P."/>
            <person name="Woyke T."/>
            <person name="Wu D."/>
            <person name="Spring S."/>
            <person name="Lang E."/>
            <person name="Kopitz M."/>
            <person name="Brambilla E."/>
            <person name="Klenk H.-P."/>
            <person name="Eisen J.A."/>
        </authorList>
    </citation>
    <scope>NUCLEOTIDE SEQUENCE [LARGE SCALE GENOMIC DNA]</scope>
    <source>
        <strain evidence="2">ATCC 23117 / DSM 6794 / NBRC 15988 / NCIMB 1366 / Sio-4</strain>
    </source>
</reference>
<proteinExistence type="predicted"/>
<sequence length="278" mass="32495">MISSKTAPQILEEKQNVYIQKIRTEIEPLRQQLLTHEVYKNISSIEDLKIFLQHHVFAVWDFMSLLKSLQNELTCVQVPWIPKGNPLTRRLINEIVLGEETDEDQEGNAKSHFELYMEAMQDCDADYSKITYLIQLLKEWKSVRTALSQIDIATSIKEFVSFSFDVIETKKAHKIAVVFTFGREDLIPDMFTSILRDMKNSSKTPEEDEKSIEKLVYYFERHIELDGDHHSHMSIQMIKELCGDDETKWNDAIEISKIALQKRIELWDGILLEIKNNS</sequence>
<dbReference type="Gene3D" id="1.20.910.10">
    <property type="entry name" value="Heme oxygenase-like"/>
    <property type="match status" value="1"/>
</dbReference>
<dbReference type="OrthoDB" id="9791270at2"/>
<accession>I4AMU7</accession>
<dbReference type="EMBL" id="CP003345">
    <property type="protein sequence ID" value="AFM05282.1"/>
    <property type="molecule type" value="Genomic_DNA"/>
</dbReference>
<dbReference type="SUPFAM" id="SSF48613">
    <property type="entry name" value="Heme oxygenase-like"/>
    <property type="match status" value="1"/>
</dbReference>
<dbReference type="eggNOG" id="ENOG502Z7VP">
    <property type="taxonomic scope" value="Bacteria"/>
</dbReference>
<dbReference type="RefSeq" id="WP_014798716.1">
    <property type="nucleotide sequence ID" value="NC_018018.1"/>
</dbReference>
<dbReference type="InterPro" id="IPR024423">
    <property type="entry name" value="DUF3050"/>
</dbReference>
<dbReference type="AlphaFoldDB" id="I4AMU7"/>
<protein>
    <recommendedName>
        <fullName evidence="3">Heme oxygenase-like protein</fullName>
    </recommendedName>
</protein>
<evidence type="ECO:0000313" key="1">
    <source>
        <dbReference type="EMBL" id="AFM05282.1"/>
    </source>
</evidence>
<keyword evidence="2" id="KW-1185">Reference proteome</keyword>
<dbReference type="PATRIC" id="fig|880071.3.peg.2929"/>
<dbReference type="HOGENOM" id="CLU_094210_0_0_10"/>
<name>I4AMU7_BERLS</name>
<evidence type="ECO:0008006" key="3">
    <source>
        <dbReference type="Google" id="ProtNLM"/>
    </source>
</evidence>
<dbReference type="InterPro" id="IPR016084">
    <property type="entry name" value="Haem_Oase-like_multi-hlx"/>
</dbReference>
<dbReference type="Proteomes" id="UP000006054">
    <property type="component" value="Chromosome"/>
</dbReference>
<dbReference type="Pfam" id="PF11251">
    <property type="entry name" value="DUF3050"/>
    <property type="match status" value="1"/>
</dbReference>
<evidence type="ECO:0000313" key="2">
    <source>
        <dbReference type="Proteomes" id="UP000006054"/>
    </source>
</evidence>
<gene>
    <name evidence="1" type="ordered locus">Fleli_2934</name>
</gene>
<organism evidence="1 2">
    <name type="scientific">Bernardetia litoralis (strain ATCC 23117 / DSM 6794 / NBRC 15988 / NCIMB 1366 / Fx l1 / Sio-4)</name>
    <name type="common">Flexibacter litoralis</name>
    <dbReference type="NCBI Taxonomy" id="880071"/>
    <lineage>
        <taxon>Bacteria</taxon>
        <taxon>Pseudomonadati</taxon>
        <taxon>Bacteroidota</taxon>
        <taxon>Cytophagia</taxon>
        <taxon>Cytophagales</taxon>
        <taxon>Bernardetiaceae</taxon>
        <taxon>Bernardetia</taxon>
    </lineage>
</organism>
<dbReference type="KEGG" id="fli:Fleli_2934"/>